<dbReference type="Proteomes" id="UP000006222">
    <property type="component" value="Unassembled WGS sequence"/>
</dbReference>
<gene>
    <name evidence="1" type="ORF">RBWH47_03367</name>
</gene>
<protein>
    <submittedName>
        <fullName evidence="1">Uncharacterized protein</fullName>
    </submittedName>
</protein>
<reference evidence="1 2" key="1">
    <citation type="journal article" date="2013" name="Mar. Genomics">
        <title>Expression of sulfatases in Rhodopirellula baltica and the diversity of sulfatases in the genus Rhodopirellula.</title>
        <authorList>
            <person name="Wegner C.E."/>
            <person name="Richter-Heitmann T."/>
            <person name="Klindworth A."/>
            <person name="Klockow C."/>
            <person name="Richter M."/>
            <person name="Achstetter T."/>
            <person name="Glockner F.O."/>
            <person name="Harder J."/>
        </authorList>
    </citation>
    <scope>NUCLEOTIDE SEQUENCE [LARGE SCALE GENOMIC DNA]</scope>
    <source>
        <strain evidence="1 2">WH47</strain>
    </source>
</reference>
<proteinExistence type="predicted"/>
<dbReference type="EMBL" id="AFAR01000100">
    <property type="protein sequence ID" value="EGF28267.1"/>
    <property type="molecule type" value="Genomic_DNA"/>
</dbReference>
<comment type="caution">
    <text evidence="1">The sequence shown here is derived from an EMBL/GenBank/DDBJ whole genome shotgun (WGS) entry which is preliminary data.</text>
</comment>
<name>F2APZ9_RHOBT</name>
<sequence>MHSESEDMTPWEFLGVTAPVSLTRDQGTEAIDLLPRGASLAG</sequence>
<evidence type="ECO:0000313" key="2">
    <source>
        <dbReference type="Proteomes" id="UP000006222"/>
    </source>
</evidence>
<organism evidence="1 2">
    <name type="scientific">Rhodopirellula baltica WH47</name>
    <dbReference type="NCBI Taxonomy" id="991778"/>
    <lineage>
        <taxon>Bacteria</taxon>
        <taxon>Pseudomonadati</taxon>
        <taxon>Planctomycetota</taxon>
        <taxon>Planctomycetia</taxon>
        <taxon>Pirellulales</taxon>
        <taxon>Pirellulaceae</taxon>
        <taxon>Rhodopirellula</taxon>
    </lineage>
</organism>
<evidence type="ECO:0000313" key="1">
    <source>
        <dbReference type="EMBL" id="EGF28267.1"/>
    </source>
</evidence>
<accession>F2APZ9</accession>
<dbReference type="AlphaFoldDB" id="F2APZ9"/>
<dbReference type="PATRIC" id="fig|991778.3.peg.1872"/>